<evidence type="ECO:0000256" key="1">
    <source>
        <dbReference type="SAM" id="MobiDB-lite"/>
    </source>
</evidence>
<sequence>MAVDGCVFHRILSRSGSVQNQAPLLCRELLLVLQLRRYSRDQGSSVYFPQSVLSGDDLYDVTLTDRDCRLRVTLDPGLNQLVERRVLRAESTLSQASFCHTLSAQVTGGPASPREVSYRLVNMVVREDDEDDEDAGFGILDMDSLPWFGSSEPADVPLRASRSVFLPLWNNVDYSGEAWREAPPPEENDEEEEEGRRPAVSVSELRDYFLSGQRGRARGQLIVRITNKSQLMYYGRADRNCDCPYKAVLEVCDRTGSASVVLWNSMCVRWYRCLKPGDIISLRQYRVKQQYLGEEGDIEISVNSRNPAAHLDLLPESRVLSEYAPPDPPYSFCSR</sequence>
<dbReference type="Proteomes" id="UP000261560">
    <property type="component" value="Unplaced"/>
</dbReference>
<proteinExistence type="predicted"/>
<dbReference type="Pfam" id="PF17659">
    <property type="entry name" value="RADX"/>
    <property type="match status" value="1"/>
</dbReference>
<feature type="region of interest" description="Disordered" evidence="1">
    <location>
        <begin position="177"/>
        <end position="199"/>
    </location>
</feature>
<dbReference type="SUPFAM" id="SSF50249">
    <property type="entry name" value="Nucleic acid-binding proteins"/>
    <property type="match status" value="1"/>
</dbReference>
<dbReference type="Gene3D" id="2.40.50.140">
    <property type="entry name" value="Nucleic acid-binding proteins"/>
    <property type="match status" value="1"/>
</dbReference>
<dbReference type="OMA" id="NELCLEW"/>
<protein>
    <submittedName>
        <fullName evidence="2">Uncharacterized protein</fullName>
    </submittedName>
</protein>
<dbReference type="AlphaFoldDB" id="A0A3B3BL16"/>
<keyword evidence="3" id="KW-1185">Reference proteome</keyword>
<reference evidence="2" key="1">
    <citation type="submission" date="2025-08" db="UniProtKB">
        <authorList>
            <consortium name="Ensembl"/>
        </authorList>
    </citation>
    <scope>IDENTIFICATION</scope>
</reference>
<name>A0A3B3BL16_ORYME</name>
<dbReference type="PaxDb" id="30732-ENSOMEP00000005738"/>
<feature type="compositionally biased region" description="Acidic residues" evidence="1">
    <location>
        <begin position="184"/>
        <end position="193"/>
    </location>
</feature>
<dbReference type="InterPro" id="IPR012340">
    <property type="entry name" value="NA-bd_OB-fold"/>
</dbReference>
<dbReference type="InterPro" id="IPR040893">
    <property type="entry name" value="RADX"/>
</dbReference>
<reference evidence="2" key="2">
    <citation type="submission" date="2025-09" db="UniProtKB">
        <authorList>
            <consortium name="Ensembl"/>
        </authorList>
    </citation>
    <scope>IDENTIFICATION</scope>
</reference>
<dbReference type="Ensembl" id="ENSOMET00000006990.1">
    <property type="protein sequence ID" value="ENSOMEP00000005738.1"/>
    <property type="gene ID" value="ENSOMEG00000006733.1"/>
</dbReference>
<dbReference type="GeneTree" id="ENSGT00390000005094"/>
<evidence type="ECO:0000313" key="3">
    <source>
        <dbReference type="Proteomes" id="UP000261560"/>
    </source>
</evidence>
<dbReference type="STRING" id="30732.ENSOMEP00000005738"/>
<dbReference type="GO" id="GO:0003697">
    <property type="term" value="F:single-stranded DNA binding"/>
    <property type="evidence" value="ECO:0007669"/>
    <property type="project" value="InterPro"/>
</dbReference>
<evidence type="ECO:0000313" key="2">
    <source>
        <dbReference type="Ensembl" id="ENSOMEP00000005738.1"/>
    </source>
</evidence>
<accession>A0A3B3BL16</accession>
<organism evidence="2 3">
    <name type="scientific">Oryzias melastigma</name>
    <name type="common">Marine medaka</name>
    <dbReference type="NCBI Taxonomy" id="30732"/>
    <lineage>
        <taxon>Eukaryota</taxon>
        <taxon>Metazoa</taxon>
        <taxon>Chordata</taxon>
        <taxon>Craniata</taxon>
        <taxon>Vertebrata</taxon>
        <taxon>Euteleostomi</taxon>
        <taxon>Actinopterygii</taxon>
        <taxon>Neopterygii</taxon>
        <taxon>Teleostei</taxon>
        <taxon>Neoteleostei</taxon>
        <taxon>Acanthomorphata</taxon>
        <taxon>Ovalentaria</taxon>
        <taxon>Atherinomorphae</taxon>
        <taxon>Beloniformes</taxon>
        <taxon>Adrianichthyidae</taxon>
        <taxon>Oryziinae</taxon>
        <taxon>Oryzias</taxon>
    </lineage>
</organism>
<dbReference type="PANTHER" id="PTHR14944:SF3">
    <property type="entry name" value="SI:CH73-71D17.2"/>
    <property type="match status" value="1"/>
</dbReference>
<dbReference type="PANTHER" id="PTHR14944">
    <property type="entry name" value="RPA-RELATED PROTEIN RADX"/>
    <property type="match status" value="1"/>
</dbReference>